<dbReference type="EMBL" id="JAWLNX010000002">
    <property type="protein sequence ID" value="MEB3366593.1"/>
    <property type="molecule type" value="Genomic_DNA"/>
</dbReference>
<gene>
    <name evidence="1" type="ORF">R4I43_04170</name>
</gene>
<proteinExistence type="predicted"/>
<evidence type="ECO:0000313" key="1">
    <source>
        <dbReference type="EMBL" id="MEB3366593.1"/>
    </source>
</evidence>
<accession>A0ABU6A4U9</accession>
<comment type="caution">
    <text evidence="1">The sequence shown here is derived from an EMBL/GenBank/DDBJ whole genome shotgun (WGS) entry which is preliminary data.</text>
</comment>
<sequence>MPNTTTPTSALRALGVDTDTYGPTVNTGGSPRYVEVLGRALAEALRESNAETLVIWSTPDEAVLAHAVALQLGATVRRASEAEGILTLDEPIAQGQRAALVATEWEGRWLAKLRQFVLGSGGEVVAAAAVVGSEALDAVTGLSTAALVPAHEARELR</sequence>
<name>A0ABU6A4U9_9PSEU</name>
<reference evidence="1 2" key="1">
    <citation type="submission" date="2023-10" db="EMBL/GenBank/DDBJ databases">
        <title>Saccharopolyspora sp. nov., isolated from mangrove soil.</title>
        <authorList>
            <person name="Lu Y."/>
            <person name="Liu W."/>
        </authorList>
    </citation>
    <scope>NUCLEOTIDE SEQUENCE [LARGE SCALE GENOMIC DNA]</scope>
    <source>
        <strain evidence="1 2">S2-29</strain>
    </source>
</reference>
<protein>
    <submittedName>
        <fullName evidence="1">Uncharacterized protein</fullName>
    </submittedName>
</protein>
<dbReference type="Proteomes" id="UP001327093">
    <property type="component" value="Unassembled WGS sequence"/>
</dbReference>
<keyword evidence="2" id="KW-1185">Reference proteome</keyword>
<evidence type="ECO:0000313" key="2">
    <source>
        <dbReference type="Proteomes" id="UP001327093"/>
    </source>
</evidence>
<dbReference type="RefSeq" id="WP_324264161.1">
    <property type="nucleotide sequence ID" value="NZ_JAWLNX010000002.1"/>
</dbReference>
<organism evidence="1 2">
    <name type="scientific">Saccharopolyspora mangrovi</name>
    <dbReference type="NCBI Taxonomy" id="3082379"/>
    <lineage>
        <taxon>Bacteria</taxon>
        <taxon>Bacillati</taxon>
        <taxon>Actinomycetota</taxon>
        <taxon>Actinomycetes</taxon>
        <taxon>Pseudonocardiales</taxon>
        <taxon>Pseudonocardiaceae</taxon>
        <taxon>Saccharopolyspora</taxon>
    </lineage>
</organism>